<dbReference type="EMBL" id="BMPN01000008">
    <property type="protein sequence ID" value="GGJ73129.1"/>
    <property type="molecule type" value="Genomic_DNA"/>
</dbReference>
<keyword evidence="2" id="KW-1185">Reference proteome</keyword>
<organism evidence="1 2">
    <name type="scientific">Virgibacillus kapii</name>
    <dbReference type="NCBI Taxonomy" id="1638645"/>
    <lineage>
        <taxon>Bacteria</taxon>
        <taxon>Bacillati</taxon>
        <taxon>Bacillota</taxon>
        <taxon>Bacilli</taxon>
        <taxon>Bacillales</taxon>
        <taxon>Bacillaceae</taxon>
        <taxon>Virgibacillus</taxon>
    </lineage>
</organism>
<evidence type="ECO:0000313" key="2">
    <source>
        <dbReference type="Proteomes" id="UP000634435"/>
    </source>
</evidence>
<proteinExistence type="predicted"/>
<reference evidence="2" key="1">
    <citation type="journal article" date="2019" name="Int. J. Syst. Evol. Microbiol.">
        <title>The Global Catalogue of Microorganisms (GCM) 10K type strain sequencing project: providing services to taxonomists for standard genome sequencing and annotation.</title>
        <authorList>
            <consortium name="The Broad Institute Genomics Platform"/>
            <consortium name="The Broad Institute Genome Sequencing Center for Infectious Disease"/>
            <person name="Wu L."/>
            <person name="Ma J."/>
        </authorList>
    </citation>
    <scope>NUCLEOTIDE SEQUENCE [LARGE SCALE GENOMIC DNA]</scope>
    <source>
        <strain evidence="2">JCM 30071</strain>
    </source>
</reference>
<sequence>MERLVVTSDRFIQIDDIPNLIIQNSKQNSKSTDSGTLDAAVEDVKKSMIRNSYDKHKSSR</sequence>
<name>A0ABQ2DVD1_9BACI</name>
<evidence type="ECO:0000313" key="1">
    <source>
        <dbReference type="EMBL" id="GGJ73129.1"/>
    </source>
</evidence>
<protein>
    <submittedName>
        <fullName evidence="1">Uncharacterized protein</fullName>
    </submittedName>
</protein>
<gene>
    <name evidence="1" type="ORF">GCM10007111_38440</name>
</gene>
<accession>A0ABQ2DVD1</accession>
<dbReference type="Proteomes" id="UP000634435">
    <property type="component" value="Unassembled WGS sequence"/>
</dbReference>
<comment type="caution">
    <text evidence="1">The sequence shown here is derived from an EMBL/GenBank/DDBJ whole genome shotgun (WGS) entry which is preliminary data.</text>
</comment>